<evidence type="ECO:0000256" key="1">
    <source>
        <dbReference type="SAM" id="MobiDB-lite"/>
    </source>
</evidence>
<proteinExistence type="predicted"/>
<sequence length="467" mass="49464">MTQPTNTVTRSPFLQSLYDERHELEAFIERTVAGAMTGGTDGARRDLSQTEQETLTRTRTRIGQLDDQIQPLEEFEQLRSAGDASARNHPVRPTPAAQPGAGEGRTALGMRVETRVHNYRTRGECIVDQLRAAPQNLGGQSDQAARERLLSAGVIYAGISDADIAVARANARDAANRLAQDPTQARVTQVTGDTPGILPVPIIGEVMNDVDAARPFIDSLGAKGLAFTGETFKRPVITQHSAVGKQTTQATTTGVGTQKLVIGSVTFTKETWGGYLDVSRQDIDWTSPAAWDAILNDLQEQYALQTENAAADAFAAAVVASVEVVGAAGIPGGGDLKAWITALYGAAALAYTGGGRLPDKIWASLDMWSGLGPLIESQVSTNQQPGSSSVGSFTGDLLKLPRVVVPSFPNGTLIIGVSRWSEVYEERIGLLTAVLPSVFGVQVAYGGYVAYNTLKAGAFAKVVNIAA</sequence>
<keyword evidence="3" id="KW-1185">Reference proteome</keyword>
<dbReference type="EMBL" id="BLPG01000001">
    <property type="protein sequence ID" value="GFJ91578.1"/>
    <property type="molecule type" value="Genomic_DNA"/>
</dbReference>
<name>A0A6V8L9A6_9ACTN</name>
<protein>
    <recommendedName>
        <fullName evidence="4">Phage capsid protein</fullName>
    </recommendedName>
</protein>
<accession>A0A6V8L9A6</accession>
<dbReference type="RefSeq" id="WP_173078626.1">
    <property type="nucleotide sequence ID" value="NZ_BAABJB010000004.1"/>
</dbReference>
<dbReference type="Proteomes" id="UP000482960">
    <property type="component" value="Unassembled WGS sequence"/>
</dbReference>
<gene>
    <name evidence="2" type="ORF">Prum_052200</name>
</gene>
<evidence type="ECO:0000313" key="2">
    <source>
        <dbReference type="EMBL" id="GFJ91578.1"/>
    </source>
</evidence>
<reference evidence="2 3" key="1">
    <citation type="submission" date="2020-03" db="EMBL/GenBank/DDBJ databases">
        <title>Whole genome shotgun sequence of Phytohabitans rumicis NBRC 108638.</title>
        <authorList>
            <person name="Komaki H."/>
            <person name="Tamura T."/>
        </authorList>
    </citation>
    <scope>NUCLEOTIDE SEQUENCE [LARGE SCALE GENOMIC DNA]</scope>
    <source>
        <strain evidence="2 3">NBRC 108638</strain>
    </source>
</reference>
<feature type="region of interest" description="Disordered" evidence="1">
    <location>
        <begin position="81"/>
        <end position="107"/>
    </location>
</feature>
<evidence type="ECO:0000313" key="3">
    <source>
        <dbReference type="Proteomes" id="UP000482960"/>
    </source>
</evidence>
<comment type="caution">
    <text evidence="2">The sequence shown here is derived from an EMBL/GenBank/DDBJ whole genome shotgun (WGS) entry which is preliminary data.</text>
</comment>
<dbReference type="AlphaFoldDB" id="A0A6V8L9A6"/>
<dbReference type="SUPFAM" id="SSF56563">
    <property type="entry name" value="Major capsid protein gp5"/>
    <property type="match status" value="1"/>
</dbReference>
<evidence type="ECO:0008006" key="4">
    <source>
        <dbReference type="Google" id="ProtNLM"/>
    </source>
</evidence>
<organism evidence="2 3">
    <name type="scientific">Phytohabitans rumicis</name>
    <dbReference type="NCBI Taxonomy" id="1076125"/>
    <lineage>
        <taxon>Bacteria</taxon>
        <taxon>Bacillati</taxon>
        <taxon>Actinomycetota</taxon>
        <taxon>Actinomycetes</taxon>
        <taxon>Micromonosporales</taxon>
        <taxon>Micromonosporaceae</taxon>
    </lineage>
</organism>
<reference evidence="2 3" key="2">
    <citation type="submission" date="2020-03" db="EMBL/GenBank/DDBJ databases">
        <authorList>
            <person name="Ichikawa N."/>
            <person name="Kimura A."/>
            <person name="Kitahashi Y."/>
            <person name="Uohara A."/>
        </authorList>
    </citation>
    <scope>NUCLEOTIDE SEQUENCE [LARGE SCALE GENOMIC DNA]</scope>
    <source>
        <strain evidence="2 3">NBRC 108638</strain>
    </source>
</reference>